<dbReference type="PANTHER" id="PTHR48040">
    <property type="entry name" value="PLEIOTROPIC DRUG RESISTANCE PROTEIN 1-LIKE ISOFORM X1"/>
    <property type="match status" value="1"/>
</dbReference>
<dbReference type="AlphaFoldDB" id="A0AAV7E1B5"/>
<dbReference type="PANTHER" id="PTHR48040:SF53">
    <property type="entry name" value="ABC TRANSPORTER G FAMILY MEMBER 35-LIKE"/>
    <property type="match status" value="1"/>
</dbReference>
<dbReference type="EMBL" id="JAINDJ010000007">
    <property type="protein sequence ID" value="KAG9442044.1"/>
    <property type="molecule type" value="Genomic_DNA"/>
</dbReference>
<gene>
    <name evidence="1" type="ORF">H6P81_017898</name>
</gene>
<evidence type="ECO:0000313" key="2">
    <source>
        <dbReference type="Proteomes" id="UP000825729"/>
    </source>
</evidence>
<sequence>MCFFSKIEFSLQKPGFPFVLQKIAVYISQNDVHIGEMTAKETLDFSARCQGVGSRYELLTELARWEKDAGIFSEAEVDLFMKLRKLDVTLSNSLRAVDLYAQKGKERLISCKRLLQKRTKSSIGQIKARHTGIYIPVSEFAASFKRFHDLPSTVAANKDEPETLDVSAKGVASL</sequence>
<dbReference type="Proteomes" id="UP000825729">
    <property type="component" value="Unassembled WGS sequence"/>
</dbReference>
<proteinExistence type="predicted"/>
<evidence type="ECO:0000313" key="1">
    <source>
        <dbReference type="EMBL" id="KAG9442044.1"/>
    </source>
</evidence>
<name>A0AAV7E1B5_ARIFI</name>
<reference evidence="1 2" key="1">
    <citation type="submission" date="2021-07" db="EMBL/GenBank/DDBJ databases">
        <title>The Aristolochia fimbriata genome: insights into angiosperm evolution, floral development and chemical biosynthesis.</title>
        <authorList>
            <person name="Jiao Y."/>
        </authorList>
    </citation>
    <scope>NUCLEOTIDE SEQUENCE [LARGE SCALE GENOMIC DNA]</scope>
    <source>
        <strain evidence="1">IBCAS-2021</strain>
        <tissue evidence="1">Leaf</tissue>
    </source>
</reference>
<organism evidence="1 2">
    <name type="scientific">Aristolochia fimbriata</name>
    <name type="common">White veined hardy Dutchman's pipe vine</name>
    <dbReference type="NCBI Taxonomy" id="158543"/>
    <lineage>
        <taxon>Eukaryota</taxon>
        <taxon>Viridiplantae</taxon>
        <taxon>Streptophyta</taxon>
        <taxon>Embryophyta</taxon>
        <taxon>Tracheophyta</taxon>
        <taxon>Spermatophyta</taxon>
        <taxon>Magnoliopsida</taxon>
        <taxon>Magnoliidae</taxon>
        <taxon>Piperales</taxon>
        <taxon>Aristolochiaceae</taxon>
        <taxon>Aristolochia</taxon>
    </lineage>
</organism>
<keyword evidence="2" id="KW-1185">Reference proteome</keyword>
<comment type="caution">
    <text evidence="1">The sequence shown here is derived from an EMBL/GenBank/DDBJ whole genome shotgun (WGS) entry which is preliminary data.</text>
</comment>
<protein>
    <submittedName>
        <fullName evidence="1">Uncharacterized protein</fullName>
    </submittedName>
</protein>
<accession>A0AAV7E1B5</accession>